<name>A0ABQ9YC25_9EUKA</name>
<keyword evidence="1" id="KW-0175">Coiled coil</keyword>
<sequence>MESRLSQLTLEIERLQAEIEAKGSSFGTNLTKQLEQLSSLDGRARSVQTRLQKLEQETIPSLSKRLGSTQSQDGSFGGQLRTFKTAQSILTELYTASSNLQQTLQNLSTGNIEEAALSMKQMMIAMDVLRKNHPESKDVLTYQGLVEEEEKQKKNVLKHVEKLLNESLLMKGSLNASPDGALSITIKTTPQSVRFFLPQLQTPLKQLTTSFFEEVISPCLVFALKGKPVSITLPPSATTHKKKKGGKKEENHIELYPSGGTFELSTKSSDDKSTSNNLASTLELIVQPLLLSFCSVFSDLQTTSFECPKAEQEKLRAQIVDTISNTLFVNIHTLVQSHLHSLTGATNLVTLTKQIELSPQLDSFSKLESVLVQNKLWNSDYSLANQLNSLIMSKFRLLGEECGKMATQLAQTTINQQSQYTLTNSSFVKQTSQLTTASPTLATLRPQPCLVTDTCIQFAVAVGSLAHLAKVVPGHSKTILHTLETSMSTFVKLYQDARPVLDGQSFIRIFLANNLQTLTFVAVSLIPSISETSLDAVVSRYQREAATFLAEGFSSYTKQLNTATDAMQTPKASRDHVVKIATELQALGPFVVSLKTLLTPTDFLTFVPQTVEKPCSICVDWILSLSALNKKIIQSFEQLKTSASSLVTTSGLTFQDCPSVGRIGDILSIIDMELGDIIEAVMKKTVNFLSYQQLEQIISIVFEDDEERKATLDDLKRVLTK</sequence>
<evidence type="ECO:0000313" key="3">
    <source>
        <dbReference type="Proteomes" id="UP001281761"/>
    </source>
</evidence>
<dbReference type="Proteomes" id="UP001281761">
    <property type="component" value="Unassembled WGS sequence"/>
</dbReference>
<comment type="caution">
    <text evidence="2">The sequence shown here is derived from an EMBL/GenBank/DDBJ whole genome shotgun (WGS) entry which is preliminary data.</text>
</comment>
<proteinExistence type="predicted"/>
<keyword evidence="3" id="KW-1185">Reference proteome</keyword>
<feature type="coiled-coil region" evidence="1">
    <location>
        <begin position="5"/>
        <end position="57"/>
    </location>
</feature>
<protein>
    <submittedName>
        <fullName evidence="2">Uncharacterized protein</fullName>
    </submittedName>
</protein>
<evidence type="ECO:0000313" key="2">
    <source>
        <dbReference type="EMBL" id="KAK2961317.1"/>
    </source>
</evidence>
<organism evidence="2 3">
    <name type="scientific">Blattamonas nauphoetae</name>
    <dbReference type="NCBI Taxonomy" id="2049346"/>
    <lineage>
        <taxon>Eukaryota</taxon>
        <taxon>Metamonada</taxon>
        <taxon>Preaxostyla</taxon>
        <taxon>Oxymonadida</taxon>
        <taxon>Blattamonas</taxon>
    </lineage>
</organism>
<accession>A0ABQ9YC25</accession>
<evidence type="ECO:0000256" key="1">
    <source>
        <dbReference type="SAM" id="Coils"/>
    </source>
</evidence>
<reference evidence="2 3" key="1">
    <citation type="journal article" date="2022" name="bioRxiv">
        <title>Genomics of Preaxostyla Flagellates Illuminates Evolutionary Transitions and the Path Towards Mitochondrial Loss.</title>
        <authorList>
            <person name="Novak L.V.F."/>
            <person name="Treitli S.C."/>
            <person name="Pyrih J."/>
            <person name="Halakuc P."/>
            <person name="Pipaliya S.V."/>
            <person name="Vacek V."/>
            <person name="Brzon O."/>
            <person name="Soukal P."/>
            <person name="Eme L."/>
            <person name="Dacks J.B."/>
            <person name="Karnkowska A."/>
            <person name="Elias M."/>
            <person name="Hampl V."/>
        </authorList>
    </citation>
    <scope>NUCLEOTIDE SEQUENCE [LARGE SCALE GENOMIC DNA]</scope>
    <source>
        <strain evidence="2">NAU3</strain>
        <tissue evidence="2">Gut</tissue>
    </source>
</reference>
<gene>
    <name evidence="2" type="ORF">BLNAU_3763</name>
</gene>
<dbReference type="EMBL" id="JARBJD010000017">
    <property type="protein sequence ID" value="KAK2961317.1"/>
    <property type="molecule type" value="Genomic_DNA"/>
</dbReference>